<evidence type="ECO:0000313" key="4">
    <source>
        <dbReference type="EMBL" id="RUQ91122.1"/>
    </source>
</evidence>
<evidence type="ECO:0000313" key="5">
    <source>
        <dbReference type="Proteomes" id="UP000288012"/>
    </source>
</evidence>
<feature type="signal peptide" evidence="2">
    <location>
        <begin position="1"/>
        <end position="22"/>
    </location>
</feature>
<protein>
    <submittedName>
        <fullName evidence="4">Porin family protein</fullName>
    </submittedName>
</protein>
<evidence type="ECO:0000259" key="3">
    <source>
        <dbReference type="Pfam" id="PF13505"/>
    </source>
</evidence>
<reference evidence="4 5" key="1">
    <citation type="submission" date="2018-12" db="EMBL/GenBank/DDBJ databases">
        <title>Legionella sp,whole genome shotgun sequence.</title>
        <authorList>
            <person name="Wu H."/>
        </authorList>
    </citation>
    <scope>NUCLEOTIDE SEQUENCE [LARGE SCALE GENOMIC DNA]</scope>
    <source>
        <strain evidence="5">km714</strain>
    </source>
</reference>
<comment type="caution">
    <text evidence="4">The sequence shown here is derived from an EMBL/GenBank/DDBJ whole genome shotgun (WGS) entry which is preliminary data.</text>
</comment>
<keyword evidence="5" id="KW-1185">Reference proteome</keyword>
<dbReference type="InterPro" id="IPR011250">
    <property type="entry name" value="OMP/PagP_B-barrel"/>
</dbReference>
<name>A0A3S0VBU1_9GAMM</name>
<dbReference type="EMBL" id="RZGR01000002">
    <property type="protein sequence ID" value="RUQ91122.1"/>
    <property type="molecule type" value="Genomic_DNA"/>
</dbReference>
<dbReference type="AlphaFoldDB" id="A0A3S0VBU1"/>
<sequence length="236" mass="26201">MHKKIQFILFAASSLLPLSALHAGWYAGVNLGANFVKIEKDLIYPLSSATPTTASFRSAYNNFHGQLLAGYDVHIKDKYSLALEGNVDWFTGNSKFIIDNWFLTTDARAEEKLKTGWGLFLLPQYHYQDNIRFFIGPGISQAKFAVNSGSTAGNVGVTGDFNKWLTGWGLKTGTGIHIHPKTELVLTYQYTNYNTAQWANMEPLSAESLSARYKPIVNTVMVGLTYTCDAPTLDNK</sequence>
<evidence type="ECO:0000256" key="2">
    <source>
        <dbReference type="SAM" id="SignalP"/>
    </source>
</evidence>
<dbReference type="RefSeq" id="WP_127057317.1">
    <property type="nucleotide sequence ID" value="NZ_RZGR01000002.1"/>
</dbReference>
<dbReference type="InterPro" id="IPR027385">
    <property type="entry name" value="Beta-barrel_OMP"/>
</dbReference>
<gene>
    <name evidence="4" type="ORF">EKM59_01195</name>
</gene>
<feature type="domain" description="Outer membrane protein beta-barrel" evidence="3">
    <location>
        <begin position="9"/>
        <end position="202"/>
    </location>
</feature>
<dbReference type="Gene3D" id="2.40.160.20">
    <property type="match status" value="1"/>
</dbReference>
<accession>A0A3S0VBU1</accession>
<evidence type="ECO:0000256" key="1">
    <source>
        <dbReference type="ARBA" id="ARBA00022729"/>
    </source>
</evidence>
<keyword evidence="1 2" id="KW-0732">Signal</keyword>
<dbReference type="Pfam" id="PF13505">
    <property type="entry name" value="OMP_b-brl"/>
    <property type="match status" value="1"/>
</dbReference>
<feature type="chain" id="PRO_5018760073" evidence="2">
    <location>
        <begin position="23"/>
        <end position="236"/>
    </location>
</feature>
<dbReference type="Proteomes" id="UP000288012">
    <property type="component" value="Unassembled WGS sequence"/>
</dbReference>
<proteinExistence type="predicted"/>
<dbReference type="SUPFAM" id="SSF56925">
    <property type="entry name" value="OMPA-like"/>
    <property type="match status" value="1"/>
</dbReference>
<organism evidence="4 5">
    <name type="scientific">Legionella septentrionalis</name>
    <dbReference type="NCBI Taxonomy" id="2498109"/>
    <lineage>
        <taxon>Bacteria</taxon>
        <taxon>Pseudomonadati</taxon>
        <taxon>Pseudomonadota</taxon>
        <taxon>Gammaproteobacteria</taxon>
        <taxon>Legionellales</taxon>
        <taxon>Legionellaceae</taxon>
        <taxon>Legionella</taxon>
    </lineage>
</organism>